<sequence>MREKRLGGGKRSRLVPSVLAFVVCLMVYQTSVTSWGQFMGKAGRYEDMDAEEVQAHVDRTNVEGALGDEAGAELGGLEAEPIAEHEFVDPTQDMEKVLFEEKMRLVDAVLAQRIFEVNVSRVPVLQRLFSEFEKAQKYFVKSLRMGDYDKSCDHYYQDSLSGEFDKEFYNDKEFLYKMKHRNITGDLKEPTCDNNAKYGCCTACKTPQCCLCEYDGKKSIVKDVLSRGNSKLQIEQKVFRGITHWNTKENGDLSDEYRRVVAGLGFEGDEHQMQKLTFVKNFNYMPPEGFLMWHTNKYDNNGVPYRLYLISTDRNGGSSFKYLLPDGKLMSVPDYHGAVRLFKNTRTIGDTGEVSHLWHTVVSQTAHRHSLGFEILPELVVALLDSCDGCWEDVRTLLDEIQSLESDDKSEPLDDPLDVEEEEEELKELENMLAHANENQ</sequence>
<keyword evidence="3" id="KW-1185">Reference proteome</keyword>
<dbReference type="Proteomes" id="UP000316726">
    <property type="component" value="Chromosome 2"/>
</dbReference>
<gene>
    <name evidence="2" type="ORF">A3770_02p12340</name>
</gene>
<proteinExistence type="predicted"/>
<name>A0A5B8MDQ2_9CHLO</name>
<evidence type="ECO:0000256" key="1">
    <source>
        <dbReference type="SAM" id="MobiDB-lite"/>
    </source>
</evidence>
<reference evidence="2 3" key="1">
    <citation type="submission" date="2018-07" db="EMBL/GenBank/DDBJ databases">
        <title>The complete nuclear genome of the prasinophyte Chloropicon primus (CCMP1205).</title>
        <authorList>
            <person name="Pombert J.-F."/>
            <person name="Otis C."/>
            <person name="Turmel M."/>
            <person name="Lemieux C."/>
        </authorList>
    </citation>
    <scope>NUCLEOTIDE SEQUENCE [LARGE SCALE GENOMIC DNA]</scope>
    <source>
        <strain evidence="2 3">CCMP1205</strain>
    </source>
</reference>
<dbReference type="AlphaFoldDB" id="A0A5B8MDQ2"/>
<feature type="region of interest" description="Disordered" evidence="1">
    <location>
        <begin position="403"/>
        <end position="440"/>
    </location>
</feature>
<feature type="compositionally biased region" description="Acidic residues" evidence="1">
    <location>
        <begin position="413"/>
        <end position="427"/>
    </location>
</feature>
<evidence type="ECO:0000313" key="3">
    <source>
        <dbReference type="Proteomes" id="UP000316726"/>
    </source>
</evidence>
<dbReference type="EMBL" id="CP031035">
    <property type="protein sequence ID" value="QDZ18716.1"/>
    <property type="molecule type" value="Genomic_DNA"/>
</dbReference>
<organism evidence="2 3">
    <name type="scientific">Chloropicon primus</name>
    <dbReference type="NCBI Taxonomy" id="1764295"/>
    <lineage>
        <taxon>Eukaryota</taxon>
        <taxon>Viridiplantae</taxon>
        <taxon>Chlorophyta</taxon>
        <taxon>Chloropicophyceae</taxon>
        <taxon>Chloropicales</taxon>
        <taxon>Chloropicaceae</taxon>
        <taxon>Chloropicon</taxon>
    </lineage>
</organism>
<evidence type="ECO:0000313" key="2">
    <source>
        <dbReference type="EMBL" id="QDZ18716.1"/>
    </source>
</evidence>
<accession>A0A5B8MDQ2</accession>
<protein>
    <submittedName>
        <fullName evidence="2">Uncharacterized protein</fullName>
    </submittedName>
</protein>